<feature type="domain" description="Sigma-54 factor interaction" evidence="6">
    <location>
        <begin position="206"/>
        <end position="434"/>
    </location>
</feature>
<dbReference type="Proteomes" id="UP001165427">
    <property type="component" value="Unassembled WGS sequence"/>
</dbReference>
<dbReference type="SUPFAM" id="SSF46689">
    <property type="entry name" value="Homeodomain-like"/>
    <property type="match status" value="1"/>
</dbReference>
<dbReference type="GO" id="GO:0006355">
    <property type="term" value="P:regulation of DNA-templated transcription"/>
    <property type="evidence" value="ECO:0007669"/>
    <property type="project" value="InterPro"/>
</dbReference>
<dbReference type="InterPro" id="IPR027417">
    <property type="entry name" value="P-loop_NTPase"/>
</dbReference>
<keyword evidence="4" id="KW-0238">DNA-binding</keyword>
<dbReference type="Gene3D" id="3.30.450.40">
    <property type="match status" value="1"/>
</dbReference>
<dbReference type="SUPFAM" id="SSF55781">
    <property type="entry name" value="GAF domain-like"/>
    <property type="match status" value="1"/>
</dbReference>
<comment type="caution">
    <text evidence="7">The sequence shown here is derived from an EMBL/GenBank/DDBJ whole genome shotgun (WGS) entry which is preliminary data.</text>
</comment>
<keyword evidence="8" id="KW-1185">Reference proteome</keyword>
<evidence type="ECO:0000256" key="3">
    <source>
        <dbReference type="ARBA" id="ARBA00023015"/>
    </source>
</evidence>
<dbReference type="GO" id="GO:0005524">
    <property type="term" value="F:ATP binding"/>
    <property type="evidence" value="ECO:0007669"/>
    <property type="project" value="UniProtKB-KW"/>
</dbReference>
<dbReference type="FunFam" id="3.40.50.300:FF:000006">
    <property type="entry name" value="DNA-binding transcriptional regulator NtrC"/>
    <property type="match status" value="1"/>
</dbReference>
<dbReference type="Pfam" id="PF01590">
    <property type="entry name" value="GAF"/>
    <property type="match status" value="1"/>
</dbReference>
<gene>
    <name evidence="7" type="ORF">MRX98_00080</name>
</gene>
<dbReference type="SMART" id="SM00382">
    <property type="entry name" value="AAA"/>
    <property type="match status" value="1"/>
</dbReference>
<dbReference type="InterPro" id="IPR002078">
    <property type="entry name" value="Sigma_54_int"/>
</dbReference>
<dbReference type="PROSITE" id="PS00675">
    <property type="entry name" value="SIGMA54_INTERACT_1"/>
    <property type="match status" value="1"/>
</dbReference>
<dbReference type="SMART" id="SM00065">
    <property type="entry name" value="GAF"/>
    <property type="match status" value="1"/>
</dbReference>
<dbReference type="InterPro" id="IPR003018">
    <property type="entry name" value="GAF"/>
</dbReference>
<evidence type="ECO:0000313" key="8">
    <source>
        <dbReference type="Proteomes" id="UP001165427"/>
    </source>
</evidence>
<evidence type="ECO:0000256" key="5">
    <source>
        <dbReference type="ARBA" id="ARBA00023163"/>
    </source>
</evidence>
<dbReference type="PROSITE" id="PS00688">
    <property type="entry name" value="SIGMA54_INTERACT_3"/>
    <property type="match status" value="1"/>
</dbReference>
<dbReference type="PANTHER" id="PTHR32071:SF57">
    <property type="entry name" value="C4-DICARBOXYLATE TRANSPORT TRANSCRIPTIONAL REGULATORY PROTEIN DCTD"/>
    <property type="match status" value="1"/>
</dbReference>
<keyword evidence="2" id="KW-0067">ATP-binding</keyword>
<dbReference type="InterPro" id="IPR009057">
    <property type="entry name" value="Homeodomain-like_sf"/>
</dbReference>
<evidence type="ECO:0000313" key="7">
    <source>
        <dbReference type="EMBL" id="MCJ8498951.1"/>
    </source>
</evidence>
<dbReference type="Gene3D" id="1.10.8.60">
    <property type="match status" value="1"/>
</dbReference>
<keyword evidence="3" id="KW-0805">Transcription regulation</keyword>
<dbReference type="SUPFAM" id="SSF52540">
    <property type="entry name" value="P-loop containing nucleoside triphosphate hydrolases"/>
    <property type="match status" value="1"/>
</dbReference>
<organism evidence="7 8">
    <name type="scientific">Desulfatitalea alkaliphila</name>
    <dbReference type="NCBI Taxonomy" id="2929485"/>
    <lineage>
        <taxon>Bacteria</taxon>
        <taxon>Pseudomonadati</taxon>
        <taxon>Thermodesulfobacteriota</taxon>
        <taxon>Desulfobacteria</taxon>
        <taxon>Desulfobacterales</taxon>
        <taxon>Desulfosarcinaceae</taxon>
        <taxon>Desulfatitalea</taxon>
    </lineage>
</organism>
<name>A0AA41QZS9_9BACT</name>
<evidence type="ECO:0000259" key="6">
    <source>
        <dbReference type="PROSITE" id="PS50045"/>
    </source>
</evidence>
<dbReference type="Gene3D" id="3.40.50.300">
    <property type="entry name" value="P-loop containing nucleotide triphosphate hydrolases"/>
    <property type="match status" value="1"/>
</dbReference>
<dbReference type="GO" id="GO:0043565">
    <property type="term" value="F:sequence-specific DNA binding"/>
    <property type="evidence" value="ECO:0007669"/>
    <property type="project" value="InterPro"/>
</dbReference>
<dbReference type="PANTHER" id="PTHR32071">
    <property type="entry name" value="TRANSCRIPTIONAL REGULATORY PROTEIN"/>
    <property type="match status" value="1"/>
</dbReference>
<dbReference type="CDD" id="cd00009">
    <property type="entry name" value="AAA"/>
    <property type="match status" value="1"/>
</dbReference>
<dbReference type="PROSITE" id="PS50045">
    <property type="entry name" value="SIGMA54_INTERACT_4"/>
    <property type="match status" value="1"/>
</dbReference>
<sequence>MRWTFDGIRCPMDRLLRKNEELSAILQVSQVLTRSFDLEQNLQAAMQILAGRLGMQRGCVFLLDPFSKELKIVAAYGLTHDAVRRGKYRIGEGIVGQVIETGRPMFVPNIGAEPKFLNKTESRPQKSGISFLCMPIALDGNSLGVISVDGIYSATEGNVDDDLRVLSIVASFIAQFVVLWEHLRKAEHECGNLRSQLEEKFSLPNIVGESAPFQQVLKMVRKVAATDTTVLLLGESGTGKELVARTLHYQSGRARKPFVAVNLAALPENLIEAELFGVEKGAFTGAAVRRAGRFELADQGTIFLDEIGELSLNLQVKLLRVLQERAFERIGGNEHLTVDVRVVTATNRNLMDEVARGNFREDLYWRLNVVPIVLPPLRRRADDIPLLLDFYLQKRNNLHNRSLRLHPNAVARLKQYSWPGNVRELANTVERMVIMTEKEVITEADLPPAILCFKGATPATDEDTVADSADLGNQVQRLERQRILEALQHSRNNQQQASRMLGITPRQLGYRIRKYGIDLKKL</sequence>
<dbReference type="InterPro" id="IPR029016">
    <property type="entry name" value="GAF-like_dom_sf"/>
</dbReference>
<dbReference type="InterPro" id="IPR025662">
    <property type="entry name" value="Sigma_54_int_dom_ATP-bd_1"/>
</dbReference>
<dbReference type="Pfam" id="PF00158">
    <property type="entry name" value="Sigma54_activat"/>
    <property type="match status" value="1"/>
</dbReference>
<keyword evidence="5" id="KW-0804">Transcription</keyword>
<dbReference type="AlphaFoldDB" id="A0AA41QZS9"/>
<evidence type="ECO:0000256" key="2">
    <source>
        <dbReference type="ARBA" id="ARBA00022840"/>
    </source>
</evidence>
<dbReference type="InterPro" id="IPR025944">
    <property type="entry name" value="Sigma_54_int_dom_CS"/>
</dbReference>
<dbReference type="InterPro" id="IPR002197">
    <property type="entry name" value="HTH_Fis"/>
</dbReference>
<protein>
    <submittedName>
        <fullName evidence="7">Sigma 54-interacting transcriptional regulator</fullName>
    </submittedName>
</protein>
<dbReference type="Pfam" id="PF25601">
    <property type="entry name" value="AAA_lid_14"/>
    <property type="match status" value="1"/>
</dbReference>
<dbReference type="InterPro" id="IPR058031">
    <property type="entry name" value="AAA_lid_NorR"/>
</dbReference>
<proteinExistence type="predicted"/>
<reference evidence="7" key="1">
    <citation type="submission" date="2022-04" db="EMBL/GenBank/DDBJ databases">
        <title>Desulfatitalea alkaliphila sp. nov., a novel anaerobic sulfate-reducing bacterium isolated from terrestrial mud volcano, Taman Peninsula, Russia.</title>
        <authorList>
            <person name="Khomyakova M.A."/>
            <person name="Merkel A.Y."/>
            <person name="Slobodkin A.I."/>
        </authorList>
    </citation>
    <scope>NUCLEOTIDE SEQUENCE</scope>
    <source>
        <strain evidence="7">M08but</strain>
    </source>
</reference>
<evidence type="ECO:0000256" key="4">
    <source>
        <dbReference type="ARBA" id="ARBA00023125"/>
    </source>
</evidence>
<dbReference type="InterPro" id="IPR003593">
    <property type="entry name" value="AAA+_ATPase"/>
</dbReference>
<dbReference type="PRINTS" id="PR01590">
    <property type="entry name" value="HTHFIS"/>
</dbReference>
<dbReference type="Pfam" id="PF02954">
    <property type="entry name" value="HTH_8"/>
    <property type="match status" value="1"/>
</dbReference>
<accession>A0AA41QZS9</accession>
<dbReference type="RefSeq" id="WP_246901941.1">
    <property type="nucleotide sequence ID" value="NZ_JALJRB010000001.1"/>
</dbReference>
<evidence type="ECO:0000256" key="1">
    <source>
        <dbReference type="ARBA" id="ARBA00022741"/>
    </source>
</evidence>
<keyword evidence="1" id="KW-0547">Nucleotide-binding</keyword>
<dbReference type="Gene3D" id="1.10.10.60">
    <property type="entry name" value="Homeodomain-like"/>
    <property type="match status" value="1"/>
</dbReference>
<dbReference type="EMBL" id="JALJRB010000001">
    <property type="protein sequence ID" value="MCJ8498951.1"/>
    <property type="molecule type" value="Genomic_DNA"/>
</dbReference>